<keyword evidence="10" id="KW-1185">Reference proteome</keyword>
<dbReference type="InterPro" id="IPR008979">
    <property type="entry name" value="Galactose-bd-like_sf"/>
</dbReference>
<dbReference type="GO" id="GO:0004565">
    <property type="term" value="F:beta-galactosidase activity"/>
    <property type="evidence" value="ECO:0007669"/>
    <property type="project" value="InterPro"/>
</dbReference>
<dbReference type="Gene3D" id="3.20.20.80">
    <property type="entry name" value="Glycosidases"/>
    <property type="match status" value="1"/>
</dbReference>
<dbReference type="Gene3D" id="2.60.120.260">
    <property type="entry name" value="Galactose-binding domain-like"/>
    <property type="match status" value="3"/>
</dbReference>
<organism evidence="9 10">
    <name type="scientific">Brachybacterium endophyticum</name>
    <dbReference type="NCBI Taxonomy" id="2182385"/>
    <lineage>
        <taxon>Bacteria</taxon>
        <taxon>Bacillati</taxon>
        <taxon>Actinomycetota</taxon>
        <taxon>Actinomycetes</taxon>
        <taxon>Micrococcales</taxon>
        <taxon>Dermabacteraceae</taxon>
        <taxon>Brachybacterium</taxon>
    </lineage>
</organism>
<comment type="similarity">
    <text evidence="1 5">Belongs to the glycosyl hydrolase 35 family.</text>
</comment>
<dbReference type="PIRSF" id="PIRSF006336">
    <property type="entry name" value="B-gal"/>
    <property type="match status" value="1"/>
</dbReference>
<evidence type="ECO:0000256" key="5">
    <source>
        <dbReference type="RuleBase" id="RU003679"/>
    </source>
</evidence>
<feature type="domain" description="Glycoside hydrolase 35 catalytic" evidence="7">
    <location>
        <begin position="12"/>
        <end position="324"/>
    </location>
</feature>
<dbReference type="InterPro" id="IPR048913">
    <property type="entry name" value="BetaGal_gal-bd"/>
</dbReference>
<evidence type="ECO:0000256" key="1">
    <source>
        <dbReference type="ARBA" id="ARBA00009809"/>
    </source>
</evidence>
<dbReference type="InterPro" id="IPR001944">
    <property type="entry name" value="Glycoside_Hdrlase_35"/>
</dbReference>
<gene>
    <name evidence="9" type="ORF">DEO23_02130</name>
</gene>
<evidence type="ECO:0000259" key="7">
    <source>
        <dbReference type="Pfam" id="PF01301"/>
    </source>
</evidence>
<dbReference type="InterPro" id="IPR031330">
    <property type="entry name" value="Gly_Hdrlase_35_cat"/>
</dbReference>
<evidence type="ECO:0000256" key="6">
    <source>
        <dbReference type="SAM" id="MobiDB-lite"/>
    </source>
</evidence>
<protein>
    <submittedName>
        <fullName evidence="9">Beta-galactosidase</fullName>
    </submittedName>
</protein>
<dbReference type="InterPro" id="IPR017853">
    <property type="entry name" value="GH"/>
</dbReference>
<evidence type="ECO:0000259" key="8">
    <source>
        <dbReference type="Pfam" id="PF21467"/>
    </source>
</evidence>
<dbReference type="RefSeq" id="WP_109274341.1">
    <property type="nucleotide sequence ID" value="NZ_QFKX01000001.1"/>
</dbReference>
<feature type="active site" description="Proton donor" evidence="4">
    <location>
        <position position="159"/>
    </location>
</feature>
<dbReference type="OrthoDB" id="9813184at2"/>
<feature type="compositionally biased region" description="Low complexity" evidence="6">
    <location>
        <begin position="451"/>
        <end position="465"/>
    </location>
</feature>
<evidence type="ECO:0000313" key="9">
    <source>
        <dbReference type="EMBL" id="PWH07456.1"/>
    </source>
</evidence>
<dbReference type="Pfam" id="PF21467">
    <property type="entry name" value="BetaGal_gal-bd"/>
    <property type="match status" value="1"/>
</dbReference>
<dbReference type="Pfam" id="PF01301">
    <property type="entry name" value="Glyco_hydro_35"/>
    <property type="match status" value="1"/>
</dbReference>
<evidence type="ECO:0000256" key="3">
    <source>
        <dbReference type="ARBA" id="ARBA00023295"/>
    </source>
</evidence>
<feature type="active site" description="Nucleophile" evidence="4">
    <location>
        <position position="235"/>
    </location>
</feature>
<reference evidence="9 10" key="1">
    <citation type="submission" date="2018-05" db="EMBL/GenBank/DDBJ databases">
        <title>Brachybacterium sp. M1HQ-2T, whole genome shotgun sequence.</title>
        <authorList>
            <person name="Tuo L."/>
        </authorList>
    </citation>
    <scope>NUCLEOTIDE SEQUENCE [LARGE SCALE GENOMIC DNA]</scope>
    <source>
        <strain evidence="9 10">M1HQ-2</strain>
    </source>
</reference>
<keyword evidence="3" id="KW-0326">Glycosidase</keyword>
<evidence type="ECO:0000256" key="2">
    <source>
        <dbReference type="ARBA" id="ARBA00022801"/>
    </source>
</evidence>
<dbReference type="SUPFAM" id="SSF51445">
    <property type="entry name" value="(Trans)glycosidases"/>
    <property type="match status" value="1"/>
</dbReference>
<dbReference type="FunFam" id="3.20.20.80:FF:000115">
    <property type="entry name" value="Beta-galactosidase"/>
    <property type="match status" value="1"/>
</dbReference>
<accession>A0A2U2RNN9</accession>
<dbReference type="GO" id="GO:0005975">
    <property type="term" value="P:carbohydrate metabolic process"/>
    <property type="evidence" value="ECO:0007669"/>
    <property type="project" value="InterPro"/>
</dbReference>
<dbReference type="InterPro" id="IPR026283">
    <property type="entry name" value="B-gal_1-like"/>
</dbReference>
<comment type="caution">
    <text evidence="9">The sequence shown here is derived from an EMBL/GenBank/DDBJ whole genome shotgun (WGS) entry which is preliminary data.</text>
</comment>
<dbReference type="EMBL" id="QFKX01000001">
    <property type="protein sequence ID" value="PWH07456.1"/>
    <property type="molecule type" value="Genomic_DNA"/>
</dbReference>
<dbReference type="SUPFAM" id="SSF49785">
    <property type="entry name" value="Galactose-binding domain-like"/>
    <property type="match status" value="1"/>
</dbReference>
<feature type="region of interest" description="Disordered" evidence="6">
    <location>
        <begin position="444"/>
        <end position="471"/>
    </location>
</feature>
<dbReference type="PRINTS" id="PR00742">
    <property type="entry name" value="GLHYDRLASE35"/>
</dbReference>
<evidence type="ECO:0000313" key="10">
    <source>
        <dbReference type="Proteomes" id="UP000245590"/>
    </source>
</evidence>
<name>A0A2U2RNN9_9MICO</name>
<dbReference type="AlphaFoldDB" id="A0A2U2RNN9"/>
<dbReference type="Proteomes" id="UP000245590">
    <property type="component" value="Unassembled WGS sequence"/>
</dbReference>
<keyword evidence="2" id="KW-0378">Hydrolase</keyword>
<sequence>MPALLEPTPTGFLRDGTPHQIVSGAIHYFRVQPEQWRDRLRRLVAMGCDTVETYVAWNIHQPAPDRVTFEGIADLGRFLDIAAEEGLDAIVRPGPFICAEWENGGFPGWLLRDRSMRLRTRDEAYLREVDAWFDQLIPVIAERQACRGGNVVMVQVENEYGSYGDDAVYLAHLRDGLRARGIEELLVTSDGPARMWLTAGTVEGVLPTVNFGSRALEVLEMARRELPDQPYMCMEFWNGWFDHWGEEHHSRSAESAAKELEDMLAGGMSVNFYMALGGTNFGLTAGANHDGGLQPTTTSYDYDAPIAEDGRLTEKFHAFREVIARHRELPPLEEHLAQLGLDAEPAALPAADVTIERTVALRLSDRFTRTAPVFPTPPTFEDLGLERGIVRYSRDVEIEAATRDDGSLTIAPLKLYGLADRAWTYVGGIAMGVVGVGGADGGAGTEGSGDADGAAGTEGSSAAVGEVGGEGSGDPAVLELGPFVDRLLPDGGYRTVRVEILVENLARVNFGPYLAGRKGILRGVWDRVRFLNDWQADPWPLEEMGEELARIAAEQPALAGGPGAEQPVFVGGPESEQHAPASGPASEDLPVLVAASFEADAPADTHVDVSDAGHGVAYVNGHCVGLYWSIGPQQSLYVPAPWIREGRNEVLLLDLEKVPARLALAARPLFD</sequence>
<dbReference type="PANTHER" id="PTHR23421">
    <property type="entry name" value="BETA-GALACTOSIDASE RELATED"/>
    <property type="match status" value="1"/>
</dbReference>
<evidence type="ECO:0000256" key="4">
    <source>
        <dbReference type="PIRSR" id="PIRSR006336-1"/>
    </source>
</evidence>
<feature type="domain" description="Beta-galactosidase galactose-binding" evidence="8">
    <location>
        <begin position="592"/>
        <end position="648"/>
    </location>
</feature>
<proteinExistence type="inferred from homology"/>